<dbReference type="InterPro" id="IPR004703">
    <property type="entry name" value="PTS_sugar-sp_permease"/>
</dbReference>
<keyword evidence="8 14" id="KW-1133">Transmembrane helix</keyword>
<evidence type="ECO:0000256" key="12">
    <source>
        <dbReference type="ARBA" id="ARBA00039702"/>
    </source>
</evidence>
<dbReference type="GO" id="GO:0009401">
    <property type="term" value="P:phosphoenolpyruvate-dependent sugar phosphotransferase system"/>
    <property type="evidence" value="ECO:0007669"/>
    <property type="project" value="UniProtKB-KW"/>
</dbReference>
<proteinExistence type="inferred from homology"/>
<evidence type="ECO:0000256" key="10">
    <source>
        <dbReference type="ARBA" id="ARBA00037387"/>
    </source>
</evidence>
<dbReference type="PANTHER" id="PTHR33843">
    <property type="entry name" value="ASCORBATE-SPECIFIC PTS SYSTEM EIIC COMPONENT"/>
    <property type="match status" value="1"/>
</dbReference>
<evidence type="ECO:0000256" key="4">
    <source>
        <dbReference type="ARBA" id="ARBA00022475"/>
    </source>
</evidence>
<evidence type="ECO:0000256" key="11">
    <source>
        <dbReference type="ARBA" id="ARBA00038218"/>
    </source>
</evidence>
<dbReference type="InterPro" id="IPR051562">
    <property type="entry name" value="Ascorbate-PTS_EIIC"/>
</dbReference>
<keyword evidence="6" id="KW-0598">Phosphotransferase system</keyword>
<evidence type="ECO:0000256" key="8">
    <source>
        <dbReference type="ARBA" id="ARBA00022989"/>
    </source>
</evidence>
<accession>A0ABD4EE66</accession>
<evidence type="ECO:0000256" key="14">
    <source>
        <dbReference type="SAM" id="Phobius"/>
    </source>
</evidence>
<comment type="caution">
    <text evidence="15">The sequence shown here is derived from an EMBL/GenBank/DDBJ whole genome shotgun (WGS) entry which is preliminary data.</text>
</comment>
<feature type="transmembrane region" description="Helical" evidence="14">
    <location>
        <begin position="116"/>
        <end position="137"/>
    </location>
</feature>
<gene>
    <name evidence="15" type="ORF">HMPREF3225_01744</name>
</gene>
<comment type="similarity">
    <text evidence="11">Belongs to the UlaA family.</text>
</comment>
<keyword evidence="7 14" id="KW-0812">Transmembrane</keyword>
<keyword evidence="9 14" id="KW-0472">Membrane</keyword>
<comment type="subunit">
    <text evidence="2">Homodimer.</text>
</comment>
<feature type="transmembrane region" description="Helical" evidence="14">
    <location>
        <begin position="355"/>
        <end position="375"/>
    </location>
</feature>
<evidence type="ECO:0000313" key="16">
    <source>
        <dbReference type="Proteomes" id="UP000070063"/>
    </source>
</evidence>
<feature type="transmembrane region" description="Helical" evidence="14">
    <location>
        <begin position="244"/>
        <end position="270"/>
    </location>
</feature>
<comment type="subcellular location">
    <subcellularLocation>
        <location evidence="1">Cell membrane</location>
        <topology evidence="1">Multi-pass membrane protein</topology>
    </subcellularLocation>
</comment>
<evidence type="ECO:0000313" key="15">
    <source>
        <dbReference type="EMBL" id="KXA37263.1"/>
    </source>
</evidence>
<dbReference type="Proteomes" id="UP000070063">
    <property type="component" value="Unassembled WGS sequence"/>
</dbReference>
<evidence type="ECO:0000256" key="5">
    <source>
        <dbReference type="ARBA" id="ARBA00022597"/>
    </source>
</evidence>
<feature type="transmembrane region" description="Helical" evidence="14">
    <location>
        <begin position="454"/>
        <end position="473"/>
    </location>
</feature>
<evidence type="ECO:0000256" key="9">
    <source>
        <dbReference type="ARBA" id="ARBA00023136"/>
    </source>
</evidence>
<evidence type="ECO:0000256" key="13">
    <source>
        <dbReference type="ARBA" id="ARBA00042859"/>
    </source>
</evidence>
<dbReference type="AlphaFoldDB" id="A0ABD4EE66"/>
<dbReference type="PANTHER" id="PTHR33843:SF4">
    <property type="entry name" value="ASCORBATE-SPECIFIC PTS SYSTEM EIIC COMPONENT"/>
    <property type="match status" value="1"/>
</dbReference>
<evidence type="ECO:0000256" key="2">
    <source>
        <dbReference type="ARBA" id="ARBA00011738"/>
    </source>
</evidence>
<reference evidence="15 16" key="1">
    <citation type="submission" date="2016-01" db="EMBL/GenBank/DDBJ databases">
        <authorList>
            <person name="Mitreva M."/>
            <person name="Pepin K.H."/>
            <person name="Mihindukulasuriya K.A."/>
            <person name="Fulton R."/>
            <person name="Fronick C."/>
            <person name="O'Laughlin M."/>
            <person name="Miner T."/>
            <person name="Herter B."/>
            <person name="Rosa B.A."/>
            <person name="Cordes M."/>
            <person name="Tomlinson C."/>
            <person name="Wollam A."/>
            <person name="Palsikar V.B."/>
            <person name="Mardis E.R."/>
            <person name="Wilson R.K."/>
        </authorList>
    </citation>
    <scope>NUCLEOTIDE SEQUENCE [LARGE SCALE GENOMIC DNA]</scope>
    <source>
        <strain evidence="15 16">MJR7738</strain>
    </source>
</reference>
<feature type="transmembrane region" description="Helical" evidence="14">
    <location>
        <begin position="173"/>
        <end position="191"/>
    </location>
</feature>
<organism evidence="15 16">
    <name type="scientific">Staphylococcus lugdunensis</name>
    <dbReference type="NCBI Taxonomy" id="28035"/>
    <lineage>
        <taxon>Bacteria</taxon>
        <taxon>Bacillati</taxon>
        <taxon>Bacillota</taxon>
        <taxon>Bacilli</taxon>
        <taxon>Bacillales</taxon>
        <taxon>Staphylococcaceae</taxon>
        <taxon>Staphylococcus</taxon>
    </lineage>
</organism>
<evidence type="ECO:0000256" key="6">
    <source>
        <dbReference type="ARBA" id="ARBA00022683"/>
    </source>
</evidence>
<evidence type="ECO:0000256" key="7">
    <source>
        <dbReference type="ARBA" id="ARBA00022692"/>
    </source>
</evidence>
<name>A0ABD4EE66_STALU</name>
<comment type="function">
    <text evidence="10">The phosphoenolpyruvate-dependent sugar phosphotransferase system (sugar PTS), a major carbohydrate active transport system, catalyzes the phosphorylation of incoming sugar substrates concomitantly with their translocation across the cell membrane. The enzyme II UlaABC PTS system is involved in ascorbate transport.</text>
</comment>
<keyword evidence="5" id="KW-0762">Sugar transport</keyword>
<feature type="transmembrane region" description="Helical" evidence="14">
    <location>
        <begin position="412"/>
        <end position="434"/>
    </location>
</feature>
<feature type="transmembrane region" description="Helical" evidence="14">
    <location>
        <begin position="53"/>
        <end position="75"/>
    </location>
</feature>
<feature type="transmembrane region" description="Helical" evidence="14">
    <location>
        <begin position="146"/>
        <end position="167"/>
    </location>
</feature>
<feature type="transmembrane region" description="Helical" evidence="14">
    <location>
        <begin position="381"/>
        <end position="400"/>
    </location>
</feature>
<dbReference type="EMBL" id="LRQI01000077">
    <property type="protein sequence ID" value="KXA37263.1"/>
    <property type="molecule type" value="Genomic_DNA"/>
</dbReference>
<dbReference type="Pfam" id="PF03611">
    <property type="entry name" value="EIIC-GAT"/>
    <property type="match status" value="1"/>
</dbReference>
<keyword evidence="3" id="KW-0813">Transport</keyword>
<dbReference type="NCBIfam" id="NF006923">
    <property type="entry name" value="PRK09410.2-1"/>
    <property type="match status" value="1"/>
</dbReference>
<feature type="transmembrane region" description="Helical" evidence="14">
    <location>
        <begin position="27"/>
        <end position="46"/>
    </location>
</feature>
<dbReference type="GO" id="GO:0005886">
    <property type="term" value="C:plasma membrane"/>
    <property type="evidence" value="ECO:0007669"/>
    <property type="project" value="UniProtKB-SubCell"/>
</dbReference>
<sequence length="493" mass="54157">MHYRFNTTEVINMEYIPIILNWFSQNILQKPAFFVGLLVMLGYALLKKPYYAVFAGAVKATVGYMILDIAAGGLVTTFRPILAALNYKFSIGAAVIDPYFGLTAANDKIANNFPEFVGIATSALLVGFFVNIFLVALRKITKVRTLFITGHIMVQQAATITVMILLIPTFRESPLLATFGIGTICGLYWAVSSNLTVEPTQRLTNNGGFAIGHQQQFAIWFTDKVASKLGNKDKNLDNLKLPKFLSIFHDTVVASATLMLVFFGTILFILGPDILSNAKVITSGTLYVPEKQSFFMFVIQTAFTFSVYLFMLMQGVRMFVGELTNAFQGISNKLLPGSFPAVDVAASFGFGSPNAVLFGFVSGLIGQVIMIVLLIVFKNPVLIITGFVPVFFDNAAIAVYADKRGGWRAAIILSFISGIIQVTFGALAVLLLSLSGGYHGNIDLDIPWVPFAYMFKYLGIAGYILVCAFFLLIPQLQFRRAKNKEAYYSGIHQ</sequence>
<feature type="transmembrane region" description="Helical" evidence="14">
    <location>
        <begin position="294"/>
        <end position="313"/>
    </location>
</feature>
<protein>
    <recommendedName>
        <fullName evidence="12">Ascorbate-specific PTS system EIIC component</fullName>
    </recommendedName>
    <alternativeName>
        <fullName evidence="13">Ascorbate-specific permease IIC component UlaA</fullName>
    </alternativeName>
</protein>
<evidence type="ECO:0000256" key="3">
    <source>
        <dbReference type="ARBA" id="ARBA00022448"/>
    </source>
</evidence>
<keyword evidence="4" id="KW-1003">Cell membrane</keyword>
<evidence type="ECO:0000256" key="1">
    <source>
        <dbReference type="ARBA" id="ARBA00004651"/>
    </source>
</evidence>